<keyword evidence="2" id="KW-1185">Reference proteome</keyword>
<proteinExistence type="predicted"/>
<accession>A0A5B7HFT4</accession>
<organism evidence="1 2">
    <name type="scientific">Portunus trituberculatus</name>
    <name type="common">Swimming crab</name>
    <name type="synonym">Neptunus trituberculatus</name>
    <dbReference type="NCBI Taxonomy" id="210409"/>
    <lineage>
        <taxon>Eukaryota</taxon>
        <taxon>Metazoa</taxon>
        <taxon>Ecdysozoa</taxon>
        <taxon>Arthropoda</taxon>
        <taxon>Crustacea</taxon>
        <taxon>Multicrustacea</taxon>
        <taxon>Malacostraca</taxon>
        <taxon>Eumalacostraca</taxon>
        <taxon>Eucarida</taxon>
        <taxon>Decapoda</taxon>
        <taxon>Pleocyemata</taxon>
        <taxon>Brachyura</taxon>
        <taxon>Eubrachyura</taxon>
        <taxon>Portunoidea</taxon>
        <taxon>Portunidae</taxon>
        <taxon>Portuninae</taxon>
        <taxon>Portunus</taxon>
    </lineage>
</organism>
<evidence type="ECO:0000313" key="2">
    <source>
        <dbReference type="Proteomes" id="UP000324222"/>
    </source>
</evidence>
<dbReference type="Proteomes" id="UP000324222">
    <property type="component" value="Unassembled WGS sequence"/>
</dbReference>
<gene>
    <name evidence="1" type="ORF">E2C01_062637</name>
</gene>
<evidence type="ECO:0000313" key="1">
    <source>
        <dbReference type="EMBL" id="MPC68435.1"/>
    </source>
</evidence>
<protein>
    <submittedName>
        <fullName evidence="1">Uncharacterized protein</fullName>
    </submittedName>
</protein>
<name>A0A5B7HFT4_PORTR</name>
<reference evidence="1 2" key="1">
    <citation type="submission" date="2019-05" db="EMBL/GenBank/DDBJ databases">
        <title>Another draft genome of Portunus trituberculatus and its Hox gene families provides insights of decapod evolution.</title>
        <authorList>
            <person name="Jeong J.-H."/>
            <person name="Song I."/>
            <person name="Kim S."/>
            <person name="Choi T."/>
            <person name="Kim D."/>
            <person name="Ryu S."/>
            <person name="Kim W."/>
        </authorList>
    </citation>
    <scope>NUCLEOTIDE SEQUENCE [LARGE SCALE GENOMIC DNA]</scope>
    <source>
        <tissue evidence="1">Muscle</tissue>
    </source>
</reference>
<comment type="caution">
    <text evidence="1">The sequence shown here is derived from an EMBL/GenBank/DDBJ whole genome shotgun (WGS) entry which is preliminary data.</text>
</comment>
<dbReference type="AlphaFoldDB" id="A0A5B7HFT4"/>
<sequence>MNVTSHGAACTCPDDPLCRRLLLEPQPGPRVIGSGNGICIPSVCGVRLVGKAPVQFLKAAAAAKMVIAGMALFMCAGGGSSSERSEDLMETGNYVWCPWNDVC</sequence>
<dbReference type="EMBL" id="VSRR010027837">
    <property type="protein sequence ID" value="MPC68435.1"/>
    <property type="molecule type" value="Genomic_DNA"/>
</dbReference>